<dbReference type="Proteomes" id="UP001281447">
    <property type="component" value="Unassembled WGS sequence"/>
</dbReference>
<dbReference type="PRINTS" id="PR00793">
    <property type="entry name" value="PROAMNOPTASE"/>
</dbReference>
<name>A0ABU5CBD7_9BACI</name>
<dbReference type="Gene3D" id="3.40.50.1820">
    <property type="entry name" value="alpha/beta hydrolase"/>
    <property type="match status" value="1"/>
</dbReference>
<sequence>MNYKMVKKRTLSPLIDSQGHVIPGSLRVKEYTDINQCRQGIIIESEKPGKPVLLFIHGGPGLPAYPLMKKGGLRLEKYFTVCYWDQRGTGMSFVKKGWTRKSYRGAIAGRHDCSNGLFTRQISTGKDIFICTFMGDLFWQLLQQADIQSDTMPISALGRLAIK</sequence>
<dbReference type="GO" id="GO:0016787">
    <property type="term" value="F:hydrolase activity"/>
    <property type="evidence" value="ECO:0007669"/>
    <property type="project" value="UniProtKB-KW"/>
</dbReference>
<keyword evidence="1 2" id="KW-0378">Hydrolase</keyword>
<protein>
    <submittedName>
        <fullName evidence="2">Alpha/beta hydrolase</fullName>
    </submittedName>
</protein>
<evidence type="ECO:0000256" key="1">
    <source>
        <dbReference type="ARBA" id="ARBA00022801"/>
    </source>
</evidence>
<gene>
    <name evidence="2" type="ORF">RWE15_17660</name>
</gene>
<accession>A0ABU5CBD7</accession>
<dbReference type="InterPro" id="IPR029058">
    <property type="entry name" value="AB_hydrolase_fold"/>
</dbReference>
<evidence type="ECO:0000313" key="3">
    <source>
        <dbReference type="Proteomes" id="UP001281447"/>
    </source>
</evidence>
<dbReference type="InterPro" id="IPR002410">
    <property type="entry name" value="Peptidase_S33"/>
</dbReference>
<keyword evidence="3" id="KW-1185">Reference proteome</keyword>
<comment type="caution">
    <text evidence="2">The sequence shown here is derived from an EMBL/GenBank/DDBJ whole genome shotgun (WGS) entry which is preliminary data.</text>
</comment>
<reference evidence="2 3" key="1">
    <citation type="submission" date="2023-10" db="EMBL/GenBank/DDBJ databases">
        <title>Virgibacillus halophilus 5B73C genome.</title>
        <authorList>
            <person name="Miliotis G."/>
            <person name="Sengupta P."/>
            <person name="Hameed A."/>
            <person name="Chuvochina M."/>
            <person name="Mcdonagh F."/>
            <person name="Simpson A.C."/>
            <person name="Singh N.K."/>
            <person name="Rekha P.D."/>
            <person name="Raman K."/>
            <person name="Hugenholtz P."/>
            <person name="Venkateswaran K."/>
        </authorList>
    </citation>
    <scope>NUCLEOTIDE SEQUENCE [LARGE SCALE GENOMIC DNA]</scope>
    <source>
        <strain evidence="2 3">5B73C</strain>
    </source>
</reference>
<dbReference type="SUPFAM" id="SSF53474">
    <property type="entry name" value="alpha/beta-Hydrolases"/>
    <property type="match status" value="1"/>
</dbReference>
<evidence type="ECO:0000313" key="2">
    <source>
        <dbReference type="EMBL" id="MDY0395874.1"/>
    </source>
</evidence>
<organism evidence="2 3">
    <name type="scientific">Tigheibacillus halophilus</name>
    <dbReference type="NCBI Taxonomy" id="361280"/>
    <lineage>
        <taxon>Bacteria</taxon>
        <taxon>Bacillati</taxon>
        <taxon>Bacillota</taxon>
        <taxon>Bacilli</taxon>
        <taxon>Bacillales</taxon>
        <taxon>Bacillaceae</taxon>
        <taxon>Tigheibacillus</taxon>
    </lineage>
</organism>
<proteinExistence type="predicted"/>
<dbReference type="EMBL" id="JAWDIP010000004">
    <property type="protein sequence ID" value="MDY0395874.1"/>
    <property type="molecule type" value="Genomic_DNA"/>
</dbReference>